<sequence length="134" mass="14104">MPLARRDRGSVTRRGLLVAALLLLVGVLASLSLVHCPKGVVALTHTMASSGSLVPSSPLAEQPGGACASPEVVIAQDAAHVIRPPSVLPESITALWDLPTHDSVCGARWQQGNMNPCAARNGRSLLYRISVIRR</sequence>
<accession>A0A1U0DJQ5</accession>
<protein>
    <submittedName>
        <fullName evidence="1">Uncharacterized protein</fullName>
    </submittedName>
</protein>
<name>A0A1U0DJQ5_9MYCO</name>
<dbReference type="RefSeq" id="WP_024571097.1">
    <property type="nucleotide sequence ID" value="NZ_CP021122.1"/>
</dbReference>
<evidence type="ECO:0000313" key="1">
    <source>
        <dbReference type="EMBL" id="SKM19822.1"/>
    </source>
</evidence>
<dbReference type="Proteomes" id="UP000190074">
    <property type="component" value="Unassembled WGS sequence"/>
</dbReference>
<proteinExistence type="predicted"/>
<evidence type="ECO:0000313" key="2">
    <source>
        <dbReference type="Proteomes" id="UP000190074"/>
    </source>
</evidence>
<reference evidence="1 2" key="1">
    <citation type="submission" date="2016-11" db="EMBL/GenBank/DDBJ databases">
        <authorList>
            <consortium name="Pathogen Informatics"/>
        </authorList>
    </citation>
    <scope>NUCLEOTIDE SEQUENCE [LARGE SCALE GENOMIC DNA]</scope>
    <source>
        <strain evidence="1 2">911</strain>
    </source>
</reference>
<organism evidence="1 2">
    <name type="scientific">Mycobacteroides abscessus subsp. massiliense</name>
    <dbReference type="NCBI Taxonomy" id="1962118"/>
    <lineage>
        <taxon>Bacteria</taxon>
        <taxon>Bacillati</taxon>
        <taxon>Actinomycetota</taxon>
        <taxon>Actinomycetes</taxon>
        <taxon>Mycobacteriales</taxon>
        <taxon>Mycobacteriaceae</taxon>
        <taxon>Mycobacteroides</taxon>
        <taxon>Mycobacteroides abscessus</taxon>
    </lineage>
</organism>
<dbReference type="AlphaFoldDB" id="A0A1U0DJQ5"/>
<gene>
    <name evidence="1" type="ORF">SAMEA2259716_02994</name>
</gene>
<dbReference type="EMBL" id="FVGW01000005">
    <property type="protein sequence ID" value="SKM19822.1"/>
    <property type="molecule type" value="Genomic_DNA"/>
</dbReference>